<feature type="region of interest" description="Disordered" evidence="1">
    <location>
        <begin position="149"/>
        <end position="170"/>
    </location>
</feature>
<name>A0A9P6N3Y1_9FUNG</name>
<comment type="caution">
    <text evidence="2">The sequence shown here is derived from an EMBL/GenBank/DDBJ whole genome shotgun (WGS) entry which is preliminary data.</text>
</comment>
<keyword evidence="3" id="KW-1185">Reference proteome</keyword>
<gene>
    <name evidence="2" type="ORF">BGZ80_007569</name>
</gene>
<reference evidence="2" key="1">
    <citation type="journal article" date="2020" name="Fungal Divers.">
        <title>Resolving the Mortierellaceae phylogeny through synthesis of multi-gene phylogenetics and phylogenomics.</title>
        <authorList>
            <person name="Vandepol N."/>
            <person name="Liber J."/>
            <person name="Desiro A."/>
            <person name="Na H."/>
            <person name="Kennedy M."/>
            <person name="Barry K."/>
            <person name="Grigoriev I.V."/>
            <person name="Miller A.N."/>
            <person name="O'Donnell K."/>
            <person name="Stajich J.E."/>
            <person name="Bonito G."/>
        </authorList>
    </citation>
    <scope>NUCLEOTIDE SEQUENCE</scope>
    <source>
        <strain evidence="2">NRRL 2769</strain>
    </source>
</reference>
<sequence length="216" mass="25223">MEKIIPMLALPPLPPPILNEDRLDYDLDLCFEYLDLLASQARKSRDKSQILVKWRNCYTMMAICTMVFFNRKEDRRPVLVERARRRAVNTARYNKLHPIEVRLEAAILQSLKINEDQIAFREAIKKAHSEAMSSEGKLKEELKDKWKWKPEQQARIEPETETPSGNRKDNDKHADVFVELGFFLNHLALQLYPPPRYYQAVQDKTVGLTELILSSA</sequence>
<evidence type="ECO:0000313" key="2">
    <source>
        <dbReference type="EMBL" id="KAG0023877.1"/>
    </source>
</evidence>
<evidence type="ECO:0000313" key="3">
    <source>
        <dbReference type="Proteomes" id="UP000703661"/>
    </source>
</evidence>
<proteinExistence type="predicted"/>
<feature type="compositionally biased region" description="Basic and acidic residues" evidence="1">
    <location>
        <begin position="149"/>
        <end position="158"/>
    </location>
</feature>
<accession>A0A9P6N3Y1</accession>
<protein>
    <submittedName>
        <fullName evidence="2">Uncharacterized protein</fullName>
    </submittedName>
</protein>
<dbReference type="AlphaFoldDB" id="A0A9P6N3Y1"/>
<dbReference type="Proteomes" id="UP000703661">
    <property type="component" value="Unassembled WGS sequence"/>
</dbReference>
<dbReference type="EMBL" id="JAAAID010000039">
    <property type="protein sequence ID" value="KAG0023877.1"/>
    <property type="molecule type" value="Genomic_DNA"/>
</dbReference>
<evidence type="ECO:0000256" key="1">
    <source>
        <dbReference type="SAM" id="MobiDB-lite"/>
    </source>
</evidence>
<organism evidence="2 3">
    <name type="scientific">Entomortierella chlamydospora</name>
    <dbReference type="NCBI Taxonomy" id="101097"/>
    <lineage>
        <taxon>Eukaryota</taxon>
        <taxon>Fungi</taxon>
        <taxon>Fungi incertae sedis</taxon>
        <taxon>Mucoromycota</taxon>
        <taxon>Mortierellomycotina</taxon>
        <taxon>Mortierellomycetes</taxon>
        <taxon>Mortierellales</taxon>
        <taxon>Mortierellaceae</taxon>
        <taxon>Entomortierella</taxon>
    </lineage>
</organism>